<evidence type="ECO:0000259" key="1">
    <source>
        <dbReference type="PROSITE" id="PS51464"/>
    </source>
</evidence>
<reference evidence="2 3" key="1">
    <citation type="submission" date="2022-06" db="EMBL/GenBank/DDBJ databases">
        <title>New Species of the Genus Actinoplanes, ActinopZanes ferrugineus.</title>
        <authorList>
            <person name="Ding P."/>
        </authorList>
    </citation>
    <scope>NUCLEOTIDE SEQUENCE [LARGE SCALE GENOMIC DNA]</scope>
    <source>
        <strain evidence="2 3">TRM88003</strain>
    </source>
</reference>
<dbReference type="InterPro" id="IPR046348">
    <property type="entry name" value="SIS_dom_sf"/>
</dbReference>
<name>A0ABT1DEZ6_9ACTN</name>
<dbReference type="Gene3D" id="3.40.50.10490">
    <property type="entry name" value="Glucose-6-phosphate isomerase like protein, domain 1"/>
    <property type="match status" value="2"/>
</dbReference>
<evidence type="ECO:0000313" key="2">
    <source>
        <dbReference type="EMBL" id="MCO8269389.1"/>
    </source>
</evidence>
<protein>
    <recommendedName>
        <fullName evidence="1">SIS domain-containing protein</fullName>
    </recommendedName>
</protein>
<dbReference type="Proteomes" id="UP001523369">
    <property type="component" value="Unassembled WGS sequence"/>
</dbReference>
<keyword evidence="3" id="KW-1185">Reference proteome</keyword>
<organism evidence="2 3">
    <name type="scientific">Paractinoplanes aksuensis</name>
    <dbReference type="NCBI Taxonomy" id="2939490"/>
    <lineage>
        <taxon>Bacteria</taxon>
        <taxon>Bacillati</taxon>
        <taxon>Actinomycetota</taxon>
        <taxon>Actinomycetes</taxon>
        <taxon>Micromonosporales</taxon>
        <taxon>Micromonosporaceae</taxon>
        <taxon>Paractinoplanes</taxon>
    </lineage>
</organism>
<dbReference type="RefSeq" id="WP_253235536.1">
    <property type="nucleotide sequence ID" value="NZ_JAMYJR010000002.1"/>
</dbReference>
<proteinExistence type="predicted"/>
<dbReference type="EMBL" id="JAMYJR010000002">
    <property type="protein sequence ID" value="MCO8269389.1"/>
    <property type="molecule type" value="Genomic_DNA"/>
</dbReference>
<accession>A0ABT1DEZ6</accession>
<dbReference type="InterPro" id="IPR001347">
    <property type="entry name" value="SIS_dom"/>
</dbReference>
<feature type="domain" description="SIS" evidence="1">
    <location>
        <begin position="28"/>
        <end position="158"/>
    </location>
</feature>
<sequence>MTAQLERMIAAQPEAIRALADPALTAPAAARLAGARRIWLIGTGTSLHAAELGAAELTGAGHDARWIAANAFSADLIRDGDATVVITHTGKTAYARRSRRIALEAGLPLVSVTGPAVDWPEAVRTPVAETSETYTVSYTTALTVLAQIAHHLGAPGGDVKAVAAQLGDEPGDVPVPARAMAIVGPGPWSVTAREGALKIREGARILCEGFDPDRLLHGAAVPYTAADTLLVLQPTADPGELTTALRHAAVLERMQVATFTTEASTGSALLDQIPMTVLLQKLALRFARQRGQNADLAITGAWADPDLWPDQPD</sequence>
<gene>
    <name evidence="2" type="ORF">M1L60_02155</name>
</gene>
<evidence type="ECO:0000313" key="3">
    <source>
        <dbReference type="Proteomes" id="UP001523369"/>
    </source>
</evidence>
<dbReference type="SUPFAM" id="SSF53697">
    <property type="entry name" value="SIS domain"/>
    <property type="match status" value="1"/>
</dbReference>
<comment type="caution">
    <text evidence="2">The sequence shown here is derived from an EMBL/GenBank/DDBJ whole genome shotgun (WGS) entry which is preliminary data.</text>
</comment>
<dbReference type="PROSITE" id="PS51464">
    <property type="entry name" value="SIS"/>
    <property type="match status" value="1"/>
</dbReference>